<dbReference type="GO" id="GO:0005524">
    <property type="term" value="F:ATP binding"/>
    <property type="evidence" value="ECO:0007669"/>
    <property type="project" value="UniProtKB-UniRule"/>
</dbReference>
<dbReference type="InterPro" id="IPR050206">
    <property type="entry name" value="FtsK/SpoIIIE/SftA"/>
</dbReference>
<sequence length="1222" mass="128252">MTLVDPGSRNGTELRGYRVHGDTALGGGEVVRLGGSAVAVRQRAPADARLEPGPAQGGYRFNRPPRIVPPHRRPELTVPAEPERPRGFRFPLATVLLPLLLAGVIYVLLPNSLFYLVFLAFSPLMAIAHVITERRSGRGEYREKLAAYQAELAAVRQQLAQLAVAEEITTREALPDPAAVVRIATGPTGRLFERRPADGDFGRLRVGLADRPADVRLSGPGAAQEKPPTVYAVPVAVDLAGEGVIGVAGPRPAHLAAARALIGQAAALHAPHDLGVVIFTGVDEAPDWEWATWLPHTLPHRADLACRRMVATDREQAEARIAELRRILDERAGDQHADLRERPLGRRLLVVLDGARRLRGLPGLADLLRAGPALGVYALCLDTAEANLPDECRATVVATDPSGALVRVRRPGGAIEDVLADGLPADLAAGVARALAPVRVLGAPLGEGGDLPDRVRYLDLAGLGPDPTPEAVAARWAARPGGRRTDVLLGAGASGPVTVDLRRDGPHALIAGTSGAGKSELLQTLVAGLALGNTPDALNLVLVDYKGGSAFAECADLPHCVGMVTDLDGHLAGRALASLSAELRRRETILAGAGAKDIEDYWARTGGRLPRLVIVVDEFATLVEEVPEFVTGVVGIGMRGRSLGVHVVLATQRPGGVVNAEIRANVNLRLCLRVTRGEESADVVDVPDAARISRLHPGRAYLRTGHSDLALVQCARVGWPRQPDTSRVDTIRVTPRLVTDLGRPARQVTSGPDLGYAGPTDLTALVAAVRGAAERIKVAAPPSPWLPPLPSRVTLASLGDGGGDATVAAPIGLADHPHEQAQRPFVLDVEEAGAVAVAGMSRTGRSTALRTLAAALAARSSPADVHLYALDYGNRALASLAALPHCGACVDGDEQDRAERLLDLLTAEIGRRAGVLSAGGYSSVREQRAAAAPPDRLPYLVLLLDRYETFLSQHTETDGGRLVETLDGLLRRGPAAGVLTVLTTDRSGFNHRLASAVATRLLLRQAEPDDLAVFGADPREAPRAMPAGRAVVVPSGAEVQLALLAPDPDGAAQSGAVEALAASLRARWDGLDRGRLPHRVDPLPLAITVAELAALGSGTPPGSPTTCTVGAGGDHLAPVHVDLAEAGSLFLVSGPARSGRSTALAAVVGSLARGLPTIVCCPARRRWRTWPVGPGCSPCCAAASPPWNWTTPWSRRPVGRWQSWSTTPNCSATGWPPTPWSA</sequence>
<feature type="domain" description="FtsK" evidence="7">
    <location>
        <begin position="822"/>
        <end position="1022"/>
    </location>
</feature>
<dbReference type="InterPro" id="IPR002543">
    <property type="entry name" value="FtsK_dom"/>
</dbReference>
<dbReference type="AlphaFoldDB" id="A0A6V8KFE3"/>
<dbReference type="Gene3D" id="3.40.50.300">
    <property type="entry name" value="P-loop containing nucleotide triphosphate hydrolases"/>
    <property type="match status" value="4"/>
</dbReference>
<feature type="region of interest" description="Disordered" evidence="5">
    <location>
        <begin position="49"/>
        <end position="80"/>
    </location>
</feature>
<dbReference type="SMART" id="SM00382">
    <property type="entry name" value="AAA"/>
    <property type="match status" value="2"/>
</dbReference>
<keyword evidence="4" id="KW-0175">Coiled coil</keyword>
<keyword evidence="6" id="KW-1133">Transmembrane helix</keyword>
<dbReference type="InterPro" id="IPR027417">
    <property type="entry name" value="P-loop_NTPase"/>
</dbReference>
<dbReference type="Proteomes" id="UP000482800">
    <property type="component" value="Unassembled WGS sequence"/>
</dbReference>
<dbReference type="GO" id="GO:0003677">
    <property type="term" value="F:DNA binding"/>
    <property type="evidence" value="ECO:0007669"/>
    <property type="project" value="InterPro"/>
</dbReference>
<reference evidence="8 9" key="2">
    <citation type="submission" date="2020-03" db="EMBL/GenBank/DDBJ databases">
        <authorList>
            <person name="Ichikawa N."/>
            <person name="Kimura A."/>
            <person name="Kitahashi Y."/>
            <person name="Uohara A."/>
        </authorList>
    </citation>
    <scope>NUCLEOTIDE SEQUENCE [LARGE SCALE GENOMIC DNA]</scope>
    <source>
        <strain evidence="8 9">NBRC 108639</strain>
    </source>
</reference>
<evidence type="ECO:0000313" key="9">
    <source>
        <dbReference type="Proteomes" id="UP000482800"/>
    </source>
</evidence>
<keyword evidence="6" id="KW-0812">Transmembrane</keyword>
<dbReference type="RefSeq" id="WP_173059748.1">
    <property type="nucleotide sequence ID" value="NZ_BLPF01000002.1"/>
</dbReference>
<keyword evidence="9" id="KW-1185">Reference proteome</keyword>
<comment type="caution">
    <text evidence="8">The sequence shown here is derived from an EMBL/GenBank/DDBJ whole genome shotgun (WGS) entry which is preliminary data.</text>
</comment>
<accession>A0A6V8KFE3</accession>
<feature type="coiled-coil region" evidence="4">
    <location>
        <begin position="138"/>
        <end position="165"/>
    </location>
</feature>
<feature type="binding site" evidence="3">
    <location>
        <begin position="512"/>
        <end position="519"/>
    </location>
    <ligand>
        <name>ATP</name>
        <dbReference type="ChEBI" id="CHEBI:30616"/>
    </ligand>
</feature>
<evidence type="ECO:0000256" key="6">
    <source>
        <dbReference type="SAM" id="Phobius"/>
    </source>
</evidence>
<dbReference type="PANTHER" id="PTHR22683:SF1">
    <property type="entry name" value="TYPE VII SECRETION SYSTEM PROTEIN ESSC"/>
    <property type="match status" value="1"/>
</dbReference>
<feature type="binding site" evidence="3">
    <location>
        <begin position="839"/>
        <end position="846"/>
    </location>
    <ligand>
        <name>ATP</name>
        <dbReference type="ChEBI" id="CHEBI:30616"/>
    </ligand>
</feature>
<dbReference type="Pfam" id="PF01580">
    <property type="entry name" value="FtsK_SpoIIIE"/>
    <property type="match status" value="2"/>
</dbReference>
<evidence type="ECO:0000256" key="5">
    <source>
        <dbReference type="SAM" id="MobiDB-lite"/>
    </source>
</evidence>
<dbReference type="EMBL" id="BLPF01000002">
    <property type="protein sequence ID" value="GFJ81078.1"/>
    <property type="molecule type" value="Genomic_DNA"/>
</dbReference>
<evidence type="ECO:0000256" key="1">
    <source>
        <dbReference type="ARBA" id="ARBA00022741"/>
    </source>
</evidence>
<reference evidence="8 9" key="1">
    <citation type="submission" date="2020-03" db="EMBL/GenBank/DDBJ databases">
        <title>Whole genome shotgun sequence of Phytohabitans houttuyneae NBRC 108639.</title>
        <authorList>
            <person name="Komaki H."/>
            <person name="Tamura T."/>
        </authorList>
    </citation>
    <scope>NUCLEOTIDE SEQUENCE [LARGE SCALE GENOMIC DNA]</scope>
    <source>
        <strain evidence="8 9">NBRC 108639</strain>
    </source>
</reference>
<proteinExistence type="predicted"/>
<name>A0A6V8KFE3_9ACTN</name>
<dbReference type="PROSITE" id="PS50901">
    <property type="entry name" value="FTSK"/>
    <property type="match status" value="2"/>
</dbReference>
<feature type="transmembrane region" description="Helical" evidence="6">
    <location>
        <begin position="90"/>
        <end position="108"/>
    </location>
</feature>
<evidence type="ECO:0000256" key="4">
    <source>
        <dbReference type="SAM" id="Coils"/>
    </source>
</evidence>
<evidence type="ECO:0000256" key="3">
    <source>
        <dbReference type="PROSITE-ProRule" id="PRU00289"/>
    </source>
</evidence>
<evidence type="ECO:0000313" key="8">
    <source>
        <dbReference type="EMBL" id="GFJ81078.1"/>
    </source>
</evidence>
<dbReference type="PANTHER" id="PTHR22683">
    <property type="entry name" value="SPORULATION PROTEIN RELATED"/>
    <property type="match status" value="1"/>
</dbReference>
<organism evidence="8 9">
    <name type="scientific">Phytohabitans houttuyneae</name>
    <dbReference type="NCBI Taxonomy" id="1076126"/>
    <lineage>
        <taxon>Bacteria</taxon>
        <taxon>Bacillati</taxon>
        <taxon>Actinomycetota</taxon>
        <taxon>Actinomycetes</taxon>
        <taxon>Micromonosporales</taxon>
        <taxon>Micromonosporaceae</taxon>
    </lineage>
</organism>
<keyword evidence="1 3" id="KW-0547">Nucleotide-binding</keyword>
<keyword evidence="6" id="KW-0472">Membrane</keyword>
<dbReference type="CDD" id="cd01127">
    <property type="entry name" value="TrwB_TraG_TraD_VirD4"/>
    <property type="match status" value="1"/>
</dbReference>
<feature type="domain" description="FtsK" evidence="7">
    <location>
        <begin position="494"/>
        <end position="681"/>
    </location>
</feature>
<evidence type="ECO:0000259" key="7">
    <source>
        <dbReference type="PROSITE" id="PS50901"/>
    </source>
</evidence>
<evidence type="ECO:0000256" key="2">
    <source>
        <dbReference type="ARBA" id="ARBA00022840"/>
    </source>
</evidence>
<keyword evidence="2 3" id="KW-0067">ATP-binding</keyword>
<dbReference type="InterPro" id="IPR003593">
    <property type="entry name" value="AAA+_ATPase"/>
</dbReference>
<dbReference type="SUPFAM" id="SSF52540">
    <property type="entry name" value="P-loop containing nucleoside triphosphate hydrolases"/>
    <property type="match status" value="2"/>
</dbReference>
<gene>
    <name evidence="8" type="ORF">Phou_052580</name>
</gene>
<protein>
    <recommendedName>
        <fullName evidence="7">FtsK domain-containing protein</fullName>
    </recommendedName>
</protein>